<dbReference type="HAMAP" id="MF_01131">
    <property type="entry name" value="Rex"/>
    <property type="match status" value="1"/>
</dbReference>
<dbReference type="GO" id="GO:0005737">
    <property type="term" value="C:cytoplasm"/>
    <property type="evidence" value="ECO:0007669"/>
    <property type="project" value="UniProtKB-SubCell"/>
</dbReference>
<dbReference type="Proteomes" id="UP000265419">
    <property type="component" value="Unassembled WGS sequence"/>
</dbReference>
<dbReference type="InterPro" id="IPR036291">
    <property type="entry name" value="NAD(P)-bd_dom_sf"/>
</dbReference>
<dbReference type="AlphaFoldDB" id="A0A399JGG2"/>
<comment type="caution">
    <text evidence="8">The sequence shown here is derived from an EMBL/GenBank/DDBJ whole genome shotgun (WGS) entry which is preliminary data.</text>
</comment>
<dbReference type="SUPFAM" id="SSF46785">
    <property type="entry name" value="Winged helix' DNA-binding domain"/>
    <property type="match status" value="1"/>
</dbReference>
<sequence length="213" mass="22307">MSKHLPEATLRRISLYLRSLSEWEQEGVQTVSSTRLAEAAGTTPATLRKDLNLLGSHGRRGVGYKIETLRPVLETALGLTQPWRVAIVGAGHLGRALSGYAGFTTRGFEVVAVLDASPEVVGTQTGERLVEDAAALEDIVKERGVTLAVLTVPGPAAQALVDRVAAAGVASILSFAPVAVSAPPGVHVNRVDLSTELQLLAHQAGPGLGERRA</sequence>
<dbReference type="InterPro" id="IPR022876">
    <property type="entry name" value="Tscrpt_rep_Rex"/>
</dbReference>
<evidence type="ECO:0000256" key="2">
    <source>
        <dbReference type="ARBA" id="ARBA00022491"/>
    </source>
</evidence>
<dbReference type="Gene3D" id="1.10.10.10">
    <property type="entry name" value="Winged helix-like DNA-binding domain superfamily/Winged helix DNA-binding domain"/>
    <property type="match status" value="1"/>
</dbReference>
<dbReference type="EMBL" id="QQXK01000001">
    <property type="protein sequence ID" value="RII43767.1"/>
    <property type="molecule type" value="Genomic_DNA"/>
</dbReference>
<feature type="DNA-binding region" description="H-T-H motif" evidence="6">
    <location>
        <begin position="15"/>
        <end position="54"/>
    </location>
</feature>
<comment type="function">
    <text evidence="6">Modulates transcription in response to changes in cellular NADH/NAD(+) redox state.</text>
</comment>
<dbReference type="GO" id="GO:0045892">
    <property type="term" value="P:negative regulation of DNA-templated transcription"/>
    <property type="evidence" value="ECO:0007669"/>
    <property type="project" value="InterPro"/>
</dbReference>
<dbReference type="InterPro" id="IPR036388">
    <property type="entry name" value="WH-like_DNA-bd_sf"/>
</dbReference>
<reference evidence="8 9" key="1">
    <citation type="submission" date="2018-07" db="EMBL/GenBank/DDBJ databases">
        <title>Arthrobacter sp. nov., isolated from raw cow's milk with high bacterial count.</title>
        <authorList>
            <person name="Hahne J."/>
            <person name="Isele D."/>
            <person name="Lipski A."/>
        </authorList>
    </citation>
    <scope>NUCLEOTIDE SEQUENCE [LARGE SCALE GENOMIC DNA]</scope>
    <source>
        <strain evidence="8 9">JZ R-35</strain>
    </source>
</reference>
<protein>
    <recommendedName>
        <fullName evidence="6">Redox-sensing transcriptional repressor Rex</fullName>
    </recommendedName>
</protein>
<keyword evidence="4 6" id="KW-0238">DNA-binding</keyword>
<evidence type="ECO:0000256" key="5">
    <source>
        <dbReference type="ARBA" id="ARBA00023163"/>
    </source>
</evidence>
<dbReference type="InterPro" id="IPR036390">
    <property type="entry name" value="WH_DNA-bd_sf"/>
</dbReference>
<keyword evidence="9" id="KW-1185">Reference proteome</keyword>
<comment type="subcellular location">
    <subcellularLocation>
        <location evidence="6">Cytoplasm</location>
    </subcellularLocation>
</comment>
<dbReference type="Gene3D" id="3.40.50.720">
    <property type="entry name" value="NAD(P)-binding Rossmann-like Domain"/>
    <property type="match status" value="1"/>
</dbReference>
<dbReference type="NCBIfam" id="NF003994">
    <property type="entry name" value="PRK05472.2-3"/>
    <property type="match status" value="1"/>
</dbReference>
<gene>
    <name evidence="6" type="primary">rex</name>
    <name evidence="8" type="ORF">DWB68_00610</name>
</gene>
<accession>A0A399JGG2</accession>
<evidence type="ECO:0000313" key="8">
    <source>
        <dbReference type="EMBL" id="RII43767.1"/>
    </source>
</evidence>
<evidence type="ECO:0000259" key="7">
    <source>
        <dbReference type="SMART" id="SM00881"/>
    </source>
</evidence>
<dbReference type="PANTHER" id="PTHR35786:SF1">
    <property type="entry name" value="REDOX-SENSING TRANSCRIPTIONAL REPRESSOR REX 1"/>
    <property type="match status" value="1"/>
</dbReference>
<dbReference type="PANTHER" id="PTHR35786">
    <property type="entry name" value="REDOX-SENSING TRANSCRIPTIONAL REPRESSOR REX"/>
    <property type="match status" value="1"/>
</dbReference>
<name>A0A399JGG2_9MICC</name>
<comment type="similarity">
    <text evidence="6">Belongs to the transcriptional regulatory Rex family.</text>
</comment>
<dbReference type="NCBIfam" id="NF003992">
    <property type="entry name" value="PRK05472.2-1"/>
    <property type="match status" value="1"/>
</dbReference>
<dbReference type="InterPro" id="IPR009718">
    <property type="entry name" value="Rex_DNA-bd_C_dom"/>
</dbReference>
<dbReference type="Pfam" id="PF06971">
    <property type="entry name" value="Put_DNA-bind_N"/>
    <property type="match status" value="1"/>
</dbReference>
<proteinExistence type="inferred from homology"/>
<feature type="binding site" evidence="6">
    <location>
        <begin position="89"/>
        <end position="94"/>
    </location>
    <ligand>
        <name>NAD(+)</name>
        <dbReference type="ChEBI" id="CHEBI:57540"/>
    </ligand>
</feature>
<dbReference type="RefSeq" id="WP_119423194.1">
    <property type="nucleotide sequence ID" value="NZ_QQXK01000001.1"/>
</dbReference>
<dbReference type="Pfam" id="PF02629">
    <property type="entry name" value="CoA_binding"/>
    <property type="match status" value="1"/>
</dbReference>
<evidence type="ECO:0000256" key="1">
    <source>
        <dbReference type="ARBA" id="ARBA00022490"/>
    </source>
</evidence>
<dbReference type="GO" id="GO:0051775">
    <property type="term" value="P:response to redox state"/>
    <property type="evidence" value="ECO:0007669"/>
    <property type="project" value="InterPro"/>
</dbReference>
<organism evidence="8 9">
    <name type="scientific">Galactobacter valiniphilus</name>
    <dbReference type="NCBI Taxonomy" id="2676122"/>
    <lineage>
        <taxon>Bacteria</taxon>
        <taxon>Bacillati</taxon>
        <taxon>Actinomycetota</taxon>
        <taxon>Actinomycetes</taxon>
        <taxon>Micrococcales</taxon>
        <taxon>Micrococcaceae</taxon>
        <taxon>Galactobacter</taxon>
    </lineage>
</organism>
<keyword evidence="6" id="KW-0520">NAD</keyword>
<evidence type="ECO:0000256" key="4">
    <source>
        <dbReference type="ARBA" id="ARBA00023125"/>
    </source>
</evidence>
<dbReference type="GO" id="GO:0003700">
    <property type="term" value="F:DNA-binding transcription factor activity"/>
    <property type="evidence" value="ECO:0007669"/>
    <property type="project" value="UniProtKB-UniRule"/>
</dbReference>
<keyword evidence="1 6" id="KW-0963">Cytoplasm</keyword>
<dbReference type="NCBIfam" id="NF003996">
    <property type="entry name" value="PRK05472.2-5"/>
    <property type="match status" value="1"/>
</dbReference>
<evidence type="ECO:0000256" key="6">
    <source>
        <dbReference type="HAMAP-Rule" id="MF_01131"/>
    </source>
</evidence>
<dbReference type="InterPro" id="IPR003781">
    <property type="entry name" value="CoA-bd"/>
</dbReference>
<evidence type="ECO:0000256" key="3">
    <source>
        <dbReference type="ARBA" id="ARBA00023015"/>
    </source>
</evidence>
<dbReference type="NCBIfam" id="NF003995">
    <property type="entry name" value="PRK05472.2-4"/>
    <property type="match status" value="1"/>
</dbReference>
<evidence type="ECO:0000313" key="9">
    <source>
        <dbReference type="Proteomes" id="UP000265419"/>
    </source>
</evidence>
<keyword evidence="5 6" id="KW-0804">Transcription</keyword>
<feature type="domain" description="CoA-binding" evidence="7">
    <location>
        <begin position="79"/>
        <end position="179"/>
    </location>
</feature>
<dbReference type="GO" id="GO:0003677">
    <property type="term" value="F:DNA binding"/>
    <property type="evidence" value="ECO:0007669"/>
    <property type="project" value="UniProtKB-UniRule"/>
</dbReference>
<comment type="subunit">
    <text evidence="6">Homodimer.</text>
</comment>
<keyword evidence="3 6" id="KW-0805">Transcription regulation</keyword>
<dbReference type="SUPFAM" id="SSF51735">
    <property type="entry name" value="NAD(P)-binding Rossmann-fold domains"/>
    <property type="match status" value="1"/>
</dbReference>
<keyword evidence="2 6" id="KW-0678">Repressor</keyword>
<dbReference type="SMART" id="SM00881">
    <property type="entry name" value="CoA_binding"/>
    <property type="match status" value="1"/>
</dbReference>